<evidence type="ECO:0008006" key="3">
    <source>
        <dbReference type="Google" id="ProtNLM"/>
    </source>
</evidence>
<dbReference type="HOGENOM" id="CLU_1882433_0_0_7"/>
<dbReference type="OrthoDB" id="5457926at2"/>
<organism evidence="2">
    <name type="scientific">Desulfovibrio sp. U5L</name>
    <dbReference type="NCBI Taxonomy" id="596152"/>
    <lineage>
        <taxon>Bacteria</taxon>
        <taxon>Pseudomonadati</taxon>
        <taxon>Thermodesulfobacteriota</taxon>
        <taxon>Desulfovibrionia</taxon>
        <taxon>Desulfovibrionales</taxon>
        <taxon>Desulfovibrionaceae</taxon>
        <taxon>Desulfovibrio</taxon>
    </lineage>
</organism>
<dbReference type="STRING" id="596152.DesU5LDRAFT_0500"/>
<evidence type="ECO:0000256" key="1">
    <source>
        <dbReference type="SAM" id="SignalP"/>
    </source>
</evidence>
<feature type="signal peptide" evidence="1">
    <location>
        <begin position="1"/>
        <end position="25"/>
    </location>
</feature>
<proteinExistence type="predicted"/>
<sequence>MNRAAAFLSCLAVLALLALPALARAAEAPRSLPFNKQNVYNYFRKVEEEKRELPEKISLQELQERQAHSYANVLKQSGYDFEATVLNALQFGEKGSNKLDDPRFLFLAGVFRFHPDVYLRMKLISKPTYDAVIKYFGN</sequence>
<name>I2PXF0_9BACT</name>
<reference evidence="2" key="1">
    <citation type="submission" date="2011-11" db="EMBL/GenBank/DDBJ databases">
        <title>Improved High-Quality Draft sequence of Desulfovibrio sp. U5L.</title>
        <authorList>
            <consortium name="US DOE Joint Genome Institute"/>
            <person name="Lucas S."/>
            <person name="Han J."/>
            <person name="Lapidus A."/>
            <person name="Cheng J.-F."/>
            <person name="Goodwin L."/>
            <person name="Pitluck S."/>
            <person name="Peters L."/>
            <person name="Ovchinnikova G."/>
            <person name="Held B."/>
            <person name="Detter J.C."/>
            <person name="Han C."/>
            <person name="Tapia R."/>
            <person name="Land M."/>
            <person name="Hauser L."/>
            <person name="Kyrpides N."/>
            <person name="Ivanova N."/>
            <person name="Pagani I."/>
            <person name="Gabster J."/>
            <person name="Walker C."/>
            <person name="Stolyar S."/>
            <person name="Stahl D."/>
            <person name="Arkin A."/>
            <person name="Dehal P."/>
            <person name="Hazen T."/>
            <person name="Woyke T."/>
        </authorList>
    </citation>
    <scope>NUCLEOTIDE SEQUENCE [LARGE SCALE GENOMIC DNA]</scope>
    <source>
        <strain evidence="2">U5L</strain>
    </source>
</reference>
<evidence type="ECO:0000313" key="2">
    <source>
        <dbReference type="EMBL" id="EIG52206.1"/>
    </source>
</evidence>
<dbReference type="eggNOG" id="ENOG50317ZW">
    <property type="taxonomic scope" value="Bacteria"/>
</dbReference>
<accession>I2PXF0</accession>
<dbReference type="AlphaFoldDB" id="I2PXF0"/>
<keyword evidence="1" id="KW-0732">Signal</keyword>
<feature type="chain" id="PRO_5003663358" description="DUF4168 domain-containing protein" evidence="1">
    <location>
        <begin position="26"/>
        <end position="138"/>
    </location>
</feature>
<protein>
    <recommendedName>
        <fullName evidence="3">DUF4168 domain-containing protein</fullName>
    </recommendedName>
</protein>
<gene>
    <name evidence="2" type="ORF">DesU5LDRAFT_0500</name>
</gene>
<dbReference type="EMBL" id="JH600068">
    <property type="protein sequence ID" value="EIG52206.1"/>
    <property type="molecule type" value="Genomic_DNA"/>
</dbReference>